<dbReference type="EMBL" id="CAXAMN010023117">
    <property type="protein sequence ID" value="CAK9075294.1"/>
    <property type="molecule type" value="Genomic_DNA"/>
</dbReference>
<gene>
    <name evidence="2" type="ORF">CCMP2556_LOCUS37078</name>
</gene>
<protein>
    <submittedName>
        <fullName evidence="2">Uncharacterized protein</fullName>
    </submittedName>
</protein>
<reference evidence="2 3" key="1">
    <citation type="submission" date="2024-02" db="EMBL/GenBank/DDBJ databases">
        <authorList>
            <person name="Chen Y."/>
            <person name="Shah S."/>
            <person name="Dougan E. K."/>
            <person name="Thang M."/>
            <person name="Chan C."/>
        </authorList>
    </citation>
    <scope>NUCLEOTIDE SEQUENCE [LARGE SCALE GENOMIC DNA]</scope>
</reference>
<sequence>MWTLARALPFVLVVAEANHCLNFDQLVVPQSFPKLLQVHPGRQLQTGAWAGPDAACLQTCSGLQTALQNVGQQMQNVNTQDPAAMMKSILQSMCTYKADFACLANTCPPPAGDENPMSQLVPILSCLCDACPSFIDGNALDLANSVHPSRLRRLCGRFPLKSSRTGNVPN</sequence>
<feature type="chain" id="PRO_5045746259" evidence="1">
    <location>
        <begin position="18"/>
        <end position="170"/>
    </location>
</feature>
<name>A0ABP0PK36_9DINO</name>
<evidence type="ECO:0000256" key="1">
    <source>
        <dbReference type="SAM" id="SignalP"/>
    </source>
</evidence>
<evidence type="ECO:0000313" key="2">
    <source>
        <dbReference type="EMBL" id="CAK9075294.1"/>
    </source>
</evidence>
<evidence type="ECO:0000313" key="3">
    <source>
        <dbReference type="Proteomes" id="UP001642484"/>
    </source>
</evidence>
<keyword evidence="1" id="KW-0732">Signal</keyword>
<keyword evidence="3" id="KW-1185">Reference proteome</keyword>
<feature type="signal peptide" evidence="1">
    <location>
        <begin position="1"/>
        <end position="17"/>
    </location>
</feature>
<comment type="caution">
    <text evidence="2">The sequence shown here is derived from an EMBL/GenBank/DDBJ whole genome shotgun (WGS) entry which is preliminary data.</text>
</comment>
<organism evidence="2 3">
    <name type="scientific">Durusdinium trenchii</name>
    <dbReference type="NCBI Taxonomy" id="1381693"/>
    <lineage>
        <taxon>Eukaryota</taxon>
        <taxon>Sar</taxon>
        <taxon>Alveolata</taxon>
        <taxon>Dinophyceae</taxon>
        <taxon>Suessiales</taxon>
        <taxon>Symbiodiniaceae</taxon>
        <taxon>Durusdinium</taxon>
    </lineage>
</organism>
<dbReference type="Proteomes" id="UP001642484">
    <property type="component" value="Unassembled WGS sequence"/>
</dbReference>
<accession>A0ABP0PK36</accession>
<proteinExistence type="predicted"/>